<dbReference type="InterPro" id="IPR015655">
    <property type="entry name" value="PP2C"/>
</dbReference>
<dbReference type="Gene3D" id="3.60.40.10">
    <property type="entry name" value="PPM-type phosphatase domain"/>
    <property type="match status" value="1"/>
</dbReference>
<organism evidence="12 13">
    <name type="scientific">Babesia ovis</name>
    <dbReference type="NCBI Taxonomy" id="5869"/>
    <lineage>
        <taxon>Eukaryota</taxon>
        <taxon>Sar</taxon>
        <taxon>Alveolata</taxon>
        <taxon>Apicomplexa</taxon>
        <taxon>Aconoidasida</taxon>
        <taxon>Piroplasmida</taxon>
        <taxon>Babesiidae</taxon>
        <taxon>Babesia</taxon>
    </lineage>
</organism>
<dbReference type="EMBL" id="BLIY01000018">
    <property type="protein sequence ID" value="GFE55290.1"/>
    <property type="molecule type" value="Genomic_DNA"/>
</dbReference>
<dbReference type="PANTHER" id="PTHR13832:SF803">
    <property type="entry name" value="PROTEIN PHOSPHATASE 1G"/>
    <property type="match status" value="1"/>
</dbReference>
<evidence type="ECO:0000256" key="3">
    <source>
        <dbReference type="ARBA" id="ARBA00013081"/>
    </source>
</evidence>
<keyword evidence="5" id="KW-0378">Hydrolase</keyword>
<dbReference type="SMART" id="SM00332">
    <property type="entry name" value="PP2Cc"/>
    <property type="match status" value="1"/>
</dbReference>
<evidence type="ECO:0000256" key="2">
    <source>
        <dbReference type="ARBA" id="ARBA00006702"/>
    </source>
</evidence>
<keyword evidence="7" id="KW-0904">Protein phosphatase</keyword>
<evidence type="ECO:0000313" key="12">
    <source>
        <dbReference type="EMBL" id="GFE55290.1"/>
    </source>
</evidence>
<evidence type="ECO:0000256" key="5">
    <source>
        <dbReference type="ARBA" id="ARBA00022801"/>
    </source>
</evidence>
<sequence length="342" mass="37893">MSAVLLRALNASDKSLPQSALSWLQQTSTVAAELGNTISNSFINSNIDDGYILVDHYGEKGVRKTMEDECVVLPSLRRLNPELPGAYDFLVCALFDGHGGRTCAAFAKENLLHEIVQQLLQQLQAEPTHSDEFSESLFKKAVNAACLRLDSRIAHDLIGCNDGCTALLLFIGSSRIYVVNLGDSAAYLCRKLNNVLHAIPLNEVHKAWIPKEKERILHYGGTVEGSRVNGVLEVTRSFGDLGLKRFGVKCTGSFRQASLDYVNDDIILVACDGFWSVYDPHEACRTALRFLRQDESRAKSDPQLPFVNLRKVCKDLVENALGVKRAQDNVSVMLLRLVRKSD</sequence>
<evidence type="ECO:0000256" key="4">
    <source>
        <dbReference type="ARBA" id="ARBA00022723"/>
    </source>
</evidence>
<dbReference type="GO" id="GO:0004722">
    <property type="term" value="F:protein serine/threonine phosphatase activity"/>
    <property type="evidence" value="ECO:0007669"/>
    <property type="project" value="UniProtKB-EC"/>
</dbReference>
<dbReference type="Pfam" id="PF00481">
    <property type="entry name" value="PP2C"/>
    <property type="match status" value="1"/>
</dbReference>
<protein>
    <recommendedName>
        <fullName evidence="3">protein-serine/threonine phosphatase</fullName>
        <ecNumber evidence="3">3.1.3.16</ecNumber>
    </recommendedName>
</protein>
<comment type="cofactor">
    <cofactor evidence="1">
        <name>Mn(2+)</name>
        <dbReference type="ChEBI" id="CHEBI:29035"/>
    </cofactor>
</comment>
<evidence type="ECO:0000256" key="8">
    <source>
        <dbReference type="ARBA" id="ARBA00023211"/>
    </source>
</evidence>
<dbReference type="GO" id="GO:0046872">
    <property type="term" value="F:metal ion binding"/>
    <property type="evidence" value="ECO:0007669"/>
    <property type="project" value="UniProtKB-KW"/>
</dbReference>
<dbReference type="AlphaFoldDB" id="A0A9W5WVP7"/>
<gene>
    <name evidence="12" type="ORF">BaOVIS_026940</name>
</gene>
<dbReference type="InterPro" id="IPR036457">
    <property type="entry name" value="PPM-type-like_dom_sf"/>
</dbReference>
<dbReference type="PROSITE" id="PS51746">
    <property type="entry name" value="PPM_2"/>
    <property type="match status" value="1"/>
</dbReference>
<dbReference type="EC" id="3.1.3.16" evidence="3"/>
<dbReference type="InterPro" id="IPR001932">
    <property type="entry name" value="PPM-type_phosphatase-like_dom"/>
</dbReference>
<keyword evidence="8" id="KW-0464">Manganese</keyword>
<keyword evidence="6" id="KW-0460">Magnesium</keyword>
<accession>A0A9W5WVP7</accession>
<reference evidence="12" key="1">
    <citation type="submission" date="2019-12" db="EMBL/GenBank/DDBJ databases">
        <title>Genome sequence of Babesia ovis.</title>
        <authorList>
            <person name="Yamagishi J."/>
            <person name="Sevinc F."/>
            <person name="Xuan X."/>
        </authorList>
    </citation>
    <scope>NUCLEOTIDE SEQUENCE</scope>
    <source>
        <strain evidence="12">Selcuk</strain>
    </source>
</reference>
<dbReference type="SUPFAM" id="SSF81606">
    <property type="entry name" value="PP2C-like"/>
    <property type="match status" value="1"/>
</dbReference>
<keyword evidence="13" id="KW-1185">Reference proteome</keyword>
<dbReference type="OrthoDB" id="10264738at2759"/>
<evidence type="ECO:0000256" key="9">
    <source>
        <dbReference type="ARBA" id="ARBA00047761"/>
    </source>
</evidence>
<comment type="catalytic activity">
    <reaction evidence="10">
        <text>O-phospho-L-threonyl-[protein] + H2O = L-threonyl-[protein] + phosphate</text>
        <dbReference type="Rhea" id="RHEA:47004"/>
        <dbReference type="Rhea" id="RHEA-COMP:11060"/>
        <dbReference type="Rhea" id="RHEA-COMP:11605"/>
        <dbReference type="ChEBI" id="CHEBI:15377"/>
        <dbReference type="ChEBI" id="CHEBI:30013"/>
        <dbReference type="ChEBI" id="CHEBI:43474"/>
        <dbReference type="ChEBI" id="CHEBI:61977"/>
        <dbReference type="EC" id="3.1.3.16"/>
    </reaction>
</comment>
<evidence type="ECO:0000256" key="10">
    <source>
        <dbReference type="ARBA" id="ARBA00048336"/>
    </source>
</evidence>
<comment type="similarity">
    <text evidence="2">Belongs to the PP2C family.</text>
</comment>
<comment type="caution">
    <text evidence="12">The sequence shown here is derived from an EMBL/GenBank/DDBJ whole genome shotgun (WGS) entry which is preliminary data.</text>
</comment>
<proteinExistence type="inferred from homology"/>
<name>A0A9W5WVP7_BABOV</name>
<comment type="catalytic activity">
    <reaction evidence="9">
        <text>O-phospho-L-seryl-[protein] + H2O = L-seryl-[protein] + phosphate</text>
        <dbReference type="Rhea" id="RHEA:20629"/>
        <dbReference type="Rhea" id="RHEA-COMP:9863"/>
        <dbReference type="Rhea" id="RHEA-COMP:11604"/>
        <dbReference type="ChEBI" id="CHEBI:15377"/>
        <dbReference type="ChEBI" id="CHEBI:29999"/>
        <dbReference type="ChEBI" id="CHEBI:43474"/>
        <dbReference type="ChEBI" id="CHEBI:83421"/>
        <dbReference type="EC" id="3.1.3.16"/>
    </reaction>
</comment>
<dbReference type="CDD" id="cd00143">
    <property type="entry name" value="PP2Cc"/>
    <property type="match status" value="1"/>
</dbReference>
<dbReference type="Proteomes" id="UP001057455">
    <property type="component" value="Unassembled WGS sequence"/>
</dbReference>
<evidence type="ECO:0000256" key="6">
    <source>
        <dbReference type="ARBA" id="ARBA00022842"/>
    </source>
</evidence>
<keyword evidence="4" id="KW-0479">Metal-binding</keyword>
<feature type="domain" description="PPM-type phosphatase" evidence="11">
    <location>
        <begin position="53"/>
        <end position="337"/>
    </location>
</feature>
<dbReference type="PANTHER" id="PTHR13832">
    <property type="entry name" value="PROTEIN PHOSPHATASE 2C"/>
    <property type="match status" value="1"/>
</dbReference>
<evidence type="ECO:0000313" key="13">
    <source>
        <dbReference type="Proteomes" id="UP001057455"/>
    </source>
</evidence>
<evidence type="ECO:0000256" key="1">
    <source>
        <dbReference type="ARBA" id="ARBA00001936"/>
    </source>
</evidence>
<evidence type="ECO:0000256" key="7">
    <source>
        <dbReference type="ARBA" id="ARBA00022912"/>
    </source>
</evidence>
<evidence type="ECO:0000259" key="11">
    <source>
        <dbReference type="PROSITE" id="PS51746"/>
    </source>
</evidence>